<dbReference type="STRING" id="471857.Svir_31090"/>
<evidence type="ECO:0000256" key="2">
    <source>
        <dbReference type="SAM" id="Phobius"/>
    </source>
</evidence>
<gene>
    <name evidence="3" type="ordered locus">Svir_31090</name>
</gene>
<dbReference type="KEGG" id="svi:Svir_31090"/>
<dbReference type="eggNOG" id="ENOG503330Y">
    <property type="taxonomic scope" value="Bacteria"/>
</dbReference>
<sequence length="151" mass="15763">MTVATSSVGSRETRRSVDSRGATRGRGWPMIALLSFDAVLLATLELFYLPLRFDGLVLPELGDAPFPISVLVAVVTTPLLVVAAQRVASRRLAMIPLLAWLSTLLVLGVAGPGGDTVLMVDWRAMLLLVGGALPAAVVLGGAAAKESMRVG</sequence>
<keyword evidence="4" id="KW-1185">Reference proteome</keyword>
<protein>
    <submittedName>
        <fullName evidence="3">Uncharacterized protein</fullName>
    </submittedName>
</protein>
<evidence type="ECO:0000256" key="1">
    <source>
        <dbReference type="SAM" id="MobiDB-lite"/>
    </source>
</evidence>
<keyword evidence="2" id="KW-1133">Transmembrane helix</keyword>
<evidence type="ECO:0000313" key="3">
    <source>
        <dbReference type="EMBL" id="ACU98084.1"/>
    </source>
</evidence>
<feature type="transmembrane region" description="Helical" evidence="2">
    <location>
        <begin position="64"/>
        <end position="84"/>
    </location>
</feature>
<dbReference type="Proteomes" id="UP000000841">
    <property type="component" value="Chromosome"/>
</dbReference>
<keyword evidence="2" id="KW-0812">Transmembrane</keyword>
<feature type="compositionally biased region" description="Polar residues" evidence="1">
    <location>
        <begin position="1"/>
        <end position="10"/>
    </location>
</feature>
<dbReference type="HOGENOM" id="CLU_144608_0_0_11"/>
<feature type="transmembrane region" description="Helical" evidence="2">
    <location>
        <begin position="91"/>
        <end position="110"/>
    </location>
</feature>
<organism evidence="3 4">
    <name type="scientific">Saccharomonospora viridis (strain ATCC 15386 / DSM 43017 / JCM 3036 / CCUG 5913 / NBRC 12207 / NCIMB 9602 / P101)</name>
    <name type="common">Thermoactinomyces viridis</name>
    <dbReference type="NCBI Taxonomy" id="471857"/>
    <lineage>
        <taxon>Bacteria</taxon>
        <taxon>Bacillati</taxon>
        <taxon>Actinomycetota</taxon>
        <taxon>Actinomycetes</taxon>
        <taxon>Pseudonocardiales</taxon>
        <taxon>Pseudonocardiaceae</taxon>
        <taxon>Saccharomonospora</taxon>
    </lineage>
</organism>
<dbReference type="AlphaFoldDB" id="C7MY06"/>
<feature type="region of interest" description="Disordered" evidence="1">
    <location>
        <begin position="1"/>
        <end position="22"/>
    </location>
</feature>
<name>C7MY06_SACVD</name>
<evidence type="ECO:0000313" key="4">
    <source>
        <dbReference type="Proteomes" id="UP000000841"/>
    </source>
</evidence>
<keyword evidence="2" id="KW-0472">Membrane</keyword>
<accession>C7MY06</accession>
<proteinExistence type="predicted"/>
<feature type="transmembrane region" description="Helical" evidence="2">
    <location>
        <begin position="122"/>
        <end position="144"/>
    </location>
</feature>
<reference evidence="3 4" key="1">
    <citation type="journal article" date="2009" name="Stand. Genomic Sci.">
        <title>Complete genome sequence of Saccharomonospora viridis type strain (P101).</title>
        <authorList>
            <person name="Pati A."/>
            <person name="Sikorski J."/>
            <person name="Nolan M."/>
            <person name="Lapidus A."/>
            <person name="Copeland A."/>
            <person name="Glavina Del Rio T."/>
            <person name="Lucas S."/>
            <person name="Chen F."/>
            <person name="Tice H."/>
            <person name="Pitluck S."/>
            <person name="Cheng J.F."/>
            <person name="Chertkov O."/>
            <person name="Brettin T."/>
            <person name="Han C."/>
            <person name="Detter J.C."/>
            <person name="Kuske C."/>
            <person name="Bruce D."/>
            <person name="Goodwin L."/>
            <person name="Chain P."/>
            <person name="D'haeseleer P."/>
            <person name="Chen A."/>
            <person name="Palaniappan K."/>
            <person name="Ivanova N."/>
            <person name="Mavromatis K."/>
            <person name="Mikhailova N."/>
            <person name="Rohde M."/>
            <person name="Tindall B.J."/>
            <person name="Goker M."/>
            <person name="Bristow J."/>
            <person name="Eisen J.A."/>
            <person name="Markowitz V."/>
            <person name="Hugenholtz P."/>
            <person name="Kyrpides N.C."/>
            <person name="Klenk H.P."/>
        </authorList>
    </citation>
    <scope>NUCLEOTIDE SEQUENCE [LARGE SCALE GENOMIC DNA]</scope>
    <source>
        <strain evidence="4">ATCC 15386 / DSM 43017 / JCM 3036 / NBRC 12207 / P101</strain>
    </source>
</reference>
<dbReference type="EMBL" id="CP001683">
    <property type="protein sequence ID" value="ACU98084.1"/>
    <property type="molecule type" value="Genomic_DNA"/>
</dbReference>
<feature type="transmembrane region" description="Helical" evidence="2">
    <location>
        <begin position="30"/>
        <end position="49"/>
    </location>
</feature>